<dbReference type="AlphaFoldDB" id="A0A101P1F1"/>
<keyword evidence="1" id="KW-1133">Transmembrane helix</keyword>
<keyword evidence="1" id="KW-0472">Membrane</keyword>
<keyword evidence="3" id="KW-1185">Reference proteome</keyword>
<dbReference type="Proteomes" id="UP000053127">
    <property type="component" value="Unassembled WGS sequence"/>
</dbReference>
<feature type="transmembrane region" description="Helical" evidence="1">
    <location>
        <begin position="77"/>
        <end position="100"/>
    </location>
</feature>
<keyword evidence="1" id="KW-0812">Transmembrane</keyword>
<name>A0A101P1F1_9ACTN</name>
<organism evidence="2 3">
    <name type="scientific">Streptomyces yokosukanensis</name>
    <dbReference type="NCBI Taxonomy" id="67386"/>
    <lineage>
        <taxon>Bacteria</taxon>
        <taxon>Bacillati</taxon>
        <taxon>Actinomycetota</taxon>
        <taxon>Actinomycetes</taxon>
        <taxon>Kitasatosporales</taxon>
        <taxon>Streptomycetaceae</taxon>
        <taxon>Streptomyces</taxon>
    </lineage>
</organism>
<dbReference type="OrthoDB" id="4097676at2"/>
<evidence type="ECO:0000313" key="2">
    <source>
        <dbReference type="EMBL" id="KUN03166.1"/>
    </source>
</evidence>
<feature type="transmembrane region" description="Helical" evidence="1">
    <location>
        <begin position="112"/>
        <end position="130"/>
    </location>
</feature>
<feature type="transmembrane region" description="Helical" evidence="1">
    <location>
        <begin position="136"/>
        <end position="156"/>
    </location>
</feature>
<accession>A0A101P1F1</accession>
<comment type="caution">
    <text evidence="2">The sequence shown here is derived from an EMBL/GenBank/DDBJ whole genome shotgun (WGS) entry which is preliminary data.</text>
</comment>
<protein>
    <recommendedName>
        <fullName evidence="4">Protein transporter Sec31</fullName>
    </recommendedName>
</protein>
<evidence type="ECO:0000256" key="1">
    <source>
        <dbReference type="SAM" id="Phobius"/>
    </source>
</evidence>
<dbReference type="RefSeq" id="WP_067127834.1">
    <property type="nucleotide sequence ID" value="NZ_KQ948215.1"/>
</dbReference>
<dbReference type="EMBL" id="LMWN01000035">
    <property type="protein sequence ID" value="KUN03166.1"/>
    <property type="molecule type" value="Genomic_DNA"/>
</dbReference>
<proteinExistence type="predicted"/>
<feature type="transmembrane region" description="Helical" evidence="1">
    <location>
        <begin position="46"/>
        <end position="71"/>
    </location>
</feature>
<sequence>MARLFNRPTRTINETVNGVPVEYTVPDTTPAPPKLPFNLDATLRRILFAVAVLMTVGAIVWGTVAIGGMLLLLAPAWAAYLVSGVFDAGWAAALIAAWLLRYDSTRATVPNRAGLAMLTVSMTAIVIDGVRTHAVLVGIVGALVSAAAKGVWAIGMHTIRIKLDPKYEAYLRTLQQQAGTEQALALGEWDRMRTGDRTVRLRVALEARRPDGTTVDQIVNPAQSTPVQAADQPVDQIESTPEPQPVQAVHAGANRPVQPEDQVDLLVTLLRKGEHITKSRAAEILGVPESTAYRRLTKATSVVNQYN</sequence>
<evidence type="ECO:0000313" key="3">
    <source>
        <dbReference type="Proteomes" id="UP000053127"/>
    </source>
</evidence>
<evidence type="ECO:0008006" key="4">
    <source>
        <dbReference type="Google" id="ProtNLM"/>
    </source>
</evidence>
<reference evidence="2 3" key="1">
    <citation type="submission" date="2015-10" db="EMBL/GenBank/DDBJ databases">
        <title>Draft genome sequence of Streptomyces yokosukanensis DSM 40224, type strain for the species Streptomyces yokosukanensis.</title>
        <authorList>
            <person name="Ruckert C."/>
            <person name="Winkler A."/>
            <person name="Kalinowski J."/>
            <person name="Kampfer P."/>
            <person name="Glaeser S."/>
        </authorList>
    </citation>
    <scope>NUCLEOTIDE SEQUENCE [LARGE SCALE GENOMIC DNA]</scope>
    <source>
        <strain evidence="2 3">DSM 40224</strain>
    </source>
</reference>
<dbReference type="STRING" id="67386.AQI95_24735"/>
<gene>
    <name evidence="2" type="ORF">AQI95_24735</name>
</gene>